<accession>A0A8F8KLG4</accession>
<organism evidence="1">
    <name type="scientific">Clandestinovirus</name>
    <dbReference type="NCBI Taxonomy" id="2831644"/>
    <lineage>
        <taxon>Viruses</taxon>
    </lineage>
</organism>
<name>A0A8F8KLG4_9VIRU</name>
<proteinExistence type="predicted"/>
<evidence type="ECO:0000313" key="1">
    <source>
        <dbReference type="EMBL" id="QYA18282.1"/>
    </source>
</evidence>
<reference evidence="1" key="1">
    <citation type="submission" date="2021-06" db="EMBL/GenBank/DDBJ databases">
        <authorList>
            <person name="Rolland C."/>
        </authorList>
    </citation>
    <scope>NUCLEOTIDE SEQUENCE</scope>
    <source>
        <strain evidence="1">347.936635</strain>
    </source>
</reference>
<dbReference type="EMBL" id="MZ420154">
    <property type="protein sequence ID" value="QYA18282.1"/>
    <property type="molecule type" value="Genomic_DNA"/>
</dbReference>
<protein>
    <submittedName>
        <fullName evidence="1">Uncharacterized protein</fullName>
    </submittedName>
</protein>
<sequence length="124" mass="14180">MANQDNNNKFADIDEMGLLNSTGFPIWEWDSNHNVRYHGSAIRRMLFCAANKIHKEEPENNWEASLFNYCNKWSGRSKTFGGGLKWSVSYHVGQVIRDQSEQCVTVTTNVLNLIDKLETPPSSQ</sequence>
<gene>
    <name evidence="1" type="ORF">KOM_12_12</name>
</gene>